<keyword evidence="2 6" id="KW-0378">Hydrolase</keyword>
<dbReference type="PANTHER" id="PTHR47959">
    <property type="entry name" value="ATP-DEPENDENT RNA HELICASE RHLE-RELATED"/>
    <property type="match status" value="1"/>
</dbReference>
<dbReference type="AlphaFoldDB" id="A0AAX4L1K0"/>
<evidence type="ECO:0000256" key="4">
    <source>
        <dbReference type="ARBA" id="ARBA00022840"/>
    </source>
</evidence>
<feature type="domain" description="Helicase C-terminal" evidence="8">
    <location>
        <begin position="212"/>
        <end position="347"/>
    </location>
</feature>
<dbReference type="InterPro" id="IPR000629">
    <property type="entry name" value="RNA-helicase_DEAD-box_CS"/>
</dbReference>
<evidence type="ECO:0000256" key="1">
    <source>
        <dbReference type="ARBA" id="ARBA00022741"/>
    </source>
</evidence>
<dbReference type="GO" id="GO:0003724">
    <property type="term" value="F:RNA helicase activity"/>
    <property type="evidence" value="ECO:0007669"/>
    <property type="project" value="InterPro"/>
</dbReference>
<dbReference type="InterPro" id="IPR050079">
    <property type="entry name" value="DEAD_box_RNA_helicase"/>
</dbReference>
<dbReference type="InterPro" id="IPR044742">
    <property type="entry name" value="DEAD/DEAH_RhlB"/>
</dbReference>
<gene>
    <name evidence="10" type="ORF">V6M85_01915</name>
</gene>
<dbReference type="PROSITE" id="PS51195">
    <property type="entry name" value="Q_MOTIF"/>
    <property type="match status" value="1"/>
</dbReference>
<dbReference type="Pfam" id="PF00270">
    <property type="entry name" value="DEAD"/>
    <property type="match status" value="1"/>
</dbReference>
<dbReference type="GO" id="GO:0005524">
    <property type="term" value="F:ATP binding"/>
    <property type="evidence" value="ECO:0007669"/>
    <property type="project" value="UniProtKB-KW"/>
</dbReference>
<dbReference type="RefSeq" id="WP_338602296.1">
    <property type="nucleotide sequence ID" value="NZ_CP146016.1"/>
</dbReference>
<evidence type="ECO:0000259" key="8">
    <source>
        <dbReference type="PROSITE" id="PS51194"/>
    </source>
</evidence>
<dbReference type="GO" id="GO:0140097">
    <property type="term" value="F:catalytic activity, acting on DNA"/>
    <property type="evidence" value="ECO:0007669"/>
    <property type="project" value="UniProtKB-ARBA"/>
</dbReference>
<dbReference type="CDD" id="cd18787">
    <property type="entry name" value="SF2_C_DEAD"/>
    <property type="match status" value="1"/>
</dbReference>
<dbReference type="EC" id="3.6.4.-" evidence="10"/>
<evidence type="ECO:0000259" key="9">
    <source>
        <dbReference type="PROSITE" id="PS51195"/>
    </source>
</evidence>
<dbReference type="PANTHER" id="PTHR47959:SF1">
    <property type="entry name" value="ATP-DEPENDENT RNA HELICASE DBPA"/>
    <property type="match status" value="1"/>
</dbReference>
<dbReference type="GO" id="GO:0005829">
    <property type="term" value="C:cytosol"/>
    <property type="evidence" value="ECO:0007669"/>
    <property type="project" value="TreeGrafter"/>
</dbReference>
<dbReference type="InterPro" id="IPR011545">
    <property type="entry name" value="DEAD/DEAH_box_helicase_dom"/>
</dbReference>
<keyword evidence="11" id="KW-1185">Reference proteome</keyword>
<dbReference type="InterPro" id="IPR014001">
    <property type="entry name" value="Helicase_ATP-bd"/>
</dbReference>
<dbReference type="GO" id="GO:0003676">
    <property type="term" value="F:nucleic acid binding"/>
    <property type="evidence" value="ECO:0007669"/>
    <property type="project" value="InterPro"/>
</dbReference>
<organism evidence="10 11">
    <name type="scientific">Sulfolobus tengchongensis</name>
    <dbReference type="NCBI Taxonomy" id="207809"/>
    <lineage>
        <taxon>Archaea</taxon>
        <taxon>Thermoproteota</taxon>
        <taxon>Thermoprotei</taxon>
        <taxon>Sulfolobales</taxon>
        <taxon>Sulfolobaceae</taxon>
        <taxon>Sulfolobus</taxon>
    </lineage>
</organism>
<dbReference type="EMBL" id="CP146016">
    <property type="protein sequence ID" value="WWQ60859.1"/>
    <property type="molecule type" value="Genomic_DNA"/>
</dbReference>
<dbReference type="GeneID" id="89335486"/>
<dbReference type="SMART" id="SM00490">
    <property type="entry name" value="HELICc"/>
    <property type="match status" value="1"/>
</dbReference>
<feature type="domain" description="Helicase ATP-binding" evidence="7">
    <location>
        <begin position="29"/>
        <end position="187"/>
    </location>
</feature>
<reference evidence="10 11" key="1">
    <citation type="submission" date="2024-02" db="EMBL/GenBank/DDBJ databases">
        <title>STSV induces naive adaptation in Sulfolobus.</title>
        <authorList>
            <person name="Xiang X."/>
            <person name="Song M."/>
        </authorList>
    </citation>
    <scope>NUCLEOTIDE SEQUENCE [LARGE SCALE GENOMIC DNA]</scope>
    <source>
        <strain evidence="10 11">RT2</strain>
    </source>
</reference>
<dbReference type="SMART" id="SM00487">
    <property type="entry name" value="DEXDc"/>
    <property type="match status" value="1"/>
</dbReference>
<evidence type="ECO:0000259" key="7">
    <source>
        <dbReference type="PROSITE" id="PS51192"/>
    </source>
</evidence>
<dbReference type="PROSITE" id="PS51194">
    <property type="entry name" value="HELICASE_CTER"/>
    <property type="match status" value="1"/>
</dbReference>
<dbReference type="GO" id="GO:0016787">
    <property type="term" value="F:hydrolase activity"/>
    <property type="evidence" value="ECO:0007669"/>
    <property type="project" value="UniProtKB-KW"/>
</dbReference>
<evidence type="ECO:0000256" key="6">
    <source>
        <dbReference type="RuleBase" id="RU000492"/>
    </source>
</evidence>
<proteinExistence type="inferred from homology"/>
<name>A0AAX4L1K0_9CREN</name>
<evidence type="ECO:0000256" key="2">
    <source>
        <dbReference type="ARBA" id="ARBA00022801"/>
    </source>
</evidence>
<protein>
    <submittedName>
        <fullName evidence="10">DEAD/DEAH box helicase</fullName>
        <ecNumber evidence="10">3.6.4.-</ecNumber>
    </submittedName>
</protein>
<dbReference type="PROSITE" id="PS00039">
    <property type="entry name" value="DEAD_ATP_HELICASE"/>
    <property type="match status" value="1"/>
</dbReference>
<dbReference type="Pfam" id="PF00271">
    <property type="entry name" value="Helicase_C"/>
    <property type="match status" value="1"/>
</dbReference>
<dbReference type="Gene3D" id="3.40.50.300">
    <property type="entry name" value="P-loop containing nucleotide triphosphate hydrolases"/>
    <property type="match status" value="2"/>
</dbReference>
<evidence type="ECO:0000256" key="5">
    <source>
        <dbReference type="PROSITE-ProRule" id="PRU00552"/>
    </source>
</evidence>
<feature type="domain" description="DEAD-box RNA helicase Q" evidence="9">
    <location>
        <begin position="1"/>
        <end position="26"/>
    </location>
</feature>
<evidence type="ECO:0000313" key="11">
    <source>
        <dbReference type="Proteomes" id="UP001432202"/>
    </source>
</evidence>
<feature type="short sequence motif" description="Q motif" evidence="5">
    <location>
        <begin position="1"/>
        <end position="26"/>
    </location>
</feature>
<evidence type="ECO:0000256" key="3">
    <source>
        <dbReference type="ARBA" id="ARBA00022806"/>
    </source>
</evidence>
<dbReference type="Proteomes" id="UP001432202">
    <property type="component" value="Chromosome"/>
</dbReference>
<comment type="similarity">
    <text evidence="6">Belongs to the DEAD box helicase family.</text>
</comment>
<dbReference type="InterPro" id="IPR027417">
    <property type="entry name" value="P-loop_NTPase"/>
</dbReference>
<accession>A0AAX4L1K0</accession>
<evidence type="ECO:0000313" key="10">
    <source>
        <dbReference type="EMBL" id="WWQ60859.1"/>
    </source>
</evidence>
<dbReference type="InterPro" id="IPR014014">
    <property type="entry name" value="RNA_helicase_DEAD_Q_motif"/>
</dbReference>
<dbReference type="CDD" id="cd00268">
    <property type="entry name" value="DEADc"/>
    <property type="match status" value="1"/>
</dbReference>
<dbReference type="InterPro" id="IPR001650">
    <property type="entry name" value="Helicase_C-like"/>
</dbReference>
<dbReference type="SUPFAM" id="SSF52540">
    <property type="entry name" value="P-loop containing nucleoside triphosphate hydrolases"/>
    <property type="match status" value="1"/>
</dbReference>
<keyword evidence="1 6" id="KW-0547">Nucleotide-binding</keyword>
<keyword evidence="3 6" id="KW-0347">Helicase</keyword>
<dbReference type="PROSITE" id="PS51192">
    <property type="entry name" value="HELICASE_ATP_BIND_1"/>
    <property type="match status" value="1"/>
</dbReference>
<sequence>MFENLSEDLRKALEEANYSKPTKVQESVIPELLSSRSVIVQAKTGSGKTAAYVIPILELNISALILSPTRELASQILDEIMKLGKYKQLDVSLIIGGVSYDEQKQSKIVVGTPGRLLDLWSKGKIDFSQYHMVIVDEADRMLDMGFIDDIRMILNHANPKIIGFFSATIPDEIMRLAREFSADLKEIILDEYKPVEEVKQKFIKVRNDWSDKVSKLLEEIDGEKILVFTRTRDRARKLYYLLKDKGIKVGLLSGDMPQHIRLKNFYGFKKGKYNVLVATDLASRGIDVIDVNKVINFDTPRDVETYIHRVGRTGRMGRLGEAITFYTFKEVHMIKRINNLLLTSSTS</sequence>
<keyword evidence="4 6" id="KW-0067">ATP-binding</keyword>